<dbReference type="InterPro" id="IPR001841">
    <property type="entry name" value="Znf_RING"/>
</dbReference>
<keyword evidence="8" id="KW-0479">Metal-binding</keyword>
<evidence type="ECO:0000313" key="16">
    <source>
        <dbReference type="Proteomes" id="UP000886523"/>
    </source>
</evidence>
<feature type="compositionally biased region" description="Polar residues" evidence="13">
    <location>
        <begin position="18"/>
        <end position="29"/>
    </location>
</feature>
<evidence type="ECO:0000256" key="3">
    <source>
        <dbReference type="ARBA" id="ARBA00004906"/>
    </source>
</evidence>
<protein>
    <recommendedName>
        <fullName evidence="4">RING-type E3 ubiquitin transferase</fullName>
        <ecNumber evidence="4">2.3.2.27</ecNumber>
    </recommendedName>
</protein>
<gene>
    <name evidence="15" type="ORF">BS47DRAFT_1324980</name>
</gene>
<dbReference type="Proteomes" id="UP000886523">
    <property type="component" value="Unassembled WGS sequence"/>
</dbReference>
<keyword evidence="7" id="KW-0808">Transferase</keyword>
<evidence type="ECO:0000256" key="8">
    <source>
        <dbReference type="ARBA" id="ARBA00022723"/>
    </source>
</evidence>
<reference evidence="15" key="1">
    <citation type="journal article" date="2020" name="Nat. Commun.">
        <title>Large-scale genome sequencing of mycorrhizal fungi provides insights into the early evolution of symbiotic traits.</title>
        <authorList>
            <person name="Miyauchi S."/>
            <person name="Kiss E."/>
            <person name="Kuo A."/>
            <person name="Drula E."/>
            <person name="Kohler A."/>
            <person name="Sanchez-Garcia M."/>
            <person name="Morin E."/>
            <person name="Andreopoulos B."/>
            <person name="Barry K.W."/>
            <person name="Bonito G."/>
            <person name="Buee M."/>
            <person name="Carver A."/>
            <person name="Chen C."/>
            <person name="Cichocki N."/>
            <person name="Clum A."/>
            <person name="Culley D."/>
            <person name="Crous P.W."/>
            <person name="Fauchery L."/>
            <person name="Girlanda M."/>
            <person name="Hayes R.D."/>
            <person name="Keri Z."/>
            <person name="LaButti K."/>
            <person name="Lipzen A."/>
            <person name="Lombard V."/>
            <person name="Magnuson J."/>
            <person name="Maillard F."/>
            <person name="Murat C."/>
            <person name="Nolan M."/>
            <person name="Ohm R.A."/>
            <person name="Pangilinan J."/>
            <person name="Pereira M.F."/>
            <person name="Perotto S."/>
            <person name="Peter M."/>
            <person name="Pfister S."/>
            <person name="Riley R."/>
            <person name="Sitrit Y."/>
            <person name="Stielow J.B."/>
            <person name="Szollosi G."/>
            <person name="Zifcakova L."/>
            <person name="Stursova M."/>
            <person name="Spatafora J.W."/>
            <person name="Tedersoo L."/>
            <person name="Vaario L.M."/>
            <person name="Yamada A."/>
            <person name="Yan M."/>
            <person name="Wang P."/>
            <person name="Xu J."/>
            <person name="Bruns T."/>
            <person name="Baldrian P."/>
            <person name="Vilgalys R."/>
            <person name="Dunand C."/>
            <person name="Henrissat B."/>
            <person name="Grigoriev I.V."/>
            <person name="Hibbett D."/>
            <person name="Nagy L.G."/>
            <person name="Martin F.M."/>
        </authorList>
    </citation>
    <scope>NUCLEOTIDE SEQUENCE</scope>
    <source>
        <strain evidence="15">UP504</strain>
    </source>
</reference>
<evidence type="ECO:0000256" key="5">
    <source>
        <dbReference type="ARBA" id="ARBA00022490"/>
    </source>
</evidence>
<proteinExistence type="inferred from homology"/>
<evidence type="ECO:0000259" key="14">
    <source>
        <dbReference type="PROSITE" id="PS50089"/>
    </source>
</evidence>
<feature type="compositionally biased region" description="Low complexity" evidence="13">
    <location>
        <begin position="580"/>
        <end position="590"/>
    </location>
</feature>
<dbReference type="GO" id="GO:0008270">
    <property type="term" value="F:zinc ion binding"/>
    <property type="evidence" value="ECO:0007669"/>
    <property type="project" value="UniProtKB-KW"/>
</dbReference>
<dbReference type="Pfam" id="PF23202">
    <property type="entry name" value="PAH_ZNF598"/>
    <property type="match status" value="1"/>
</dbReference>
<name>A0A9P6B7V6_9AGAM</name>
<evidence type="ECO:0000256" key="12">
    <source>
        <dbReference type="PROSITE-ProRule" id="PRU00175"/>
    </source>
</evidence>
<dbReference type="SMART" id="SM00355">
    <property type="entry name" value="ZnF_C2H2"/>
    <property type="match status" value="4"/>
</dbReference>
<keyword evidence="10" id="KW-0862">Zinc</keyword>
<evidence type="ECO:0000256" key="10">
    <source>
        <dbReference type="ARBA" id="ARBA00022833"/>
    </source>
</evidence>
<comment type="caution">
    <text evidence="15">The sequence shown here is derived from an EMBL/GenBank/DDBJ whole genome shotgun (WGS) entry which is preliminary data.</text>
</comment>
<organism evidence="15 16">
    <name type="scientific">Hydnum rufescens UP504</name>
    <dbReference type="NCBI Taxonomy" id="1448309"/>
    <lineage>
        <taxon>Eukaryota</taxon>
        <taxon>Fungi</taxon>
        <taxon>Dikarya</taxon>
        <taxon>Basidiomycota</taxon>
        <taxon>Agaricomycotina</taxon>
        <taxon>Agaricomycetes</taxon>
        <taxon>Cantharellales</taxon>
        <taxon>Hydnaceae</taxon>
        <taxon>Hydnum</taxon>
    </lineage>
</organism>
<keyword evidence="16" id="KW-1185">Reference proteome</keyword>
<dbReference type="CDD" id="cd16615">
    <property type="entry name" value="RING-HC_ZNF598"/>
    <property type="match status" value="1"/>
</dbReference>
<evidence type="ECO:0000256" key="13">
    <source>
        <dbReference type="SAM" id="MobiDB-lite"/>
    </source>
</evidence>
<evidence type="ECO:0000313" key="15">
    <source>
        <dbReference type="EMBL" id="KAF9518877.1"/>
    </source>
</evidence>
<dbReference type="PANTHER" id="PTHR22938:SF0">
    <property type="entry name" value="E3 UBIQUITIN-PROTEIN LIGASE ZNF598"/>
    <property type="match status" value="1"/>
</dbReference>
<dbReference type="InterPro" id="IPR056437">
    <property type="entry name" value="Znf-C2H2_ZNF598/HEL2"/>
</dbReference>
<dbReference type="EMBL" id="MU128921">
    <property type="protein sequence ID" value="KAF9518877.1"/>
    <property type="molecule type" value="Genomic_DNA"/>
</dbReference>
<evidence type="ECO:0000256" key="1">
    <source>
        <dbReference type="ARBA" id="ARBA00000900"/>
    </source>
</evidence>
<dbReference type="SUPFAM" id="SSF57850">
    <property type="entry name" value="RING/U-box"/>
    <property type="match status" value="1"/>
</dbReference>
<evidence type="ECO:0000256" key="4">
    <source>
        <dbReference type="ARBA" id="ARBA00012483"/>
    </source>
</evidence>
<dbReference type="Pfam" id="PF25447">
    <property type="entry name" value="RING_ZNF598"/>
    <property type="match status" value="1"/>
</dbReference>
<evidence type="ECO:0000256" key="6">
    <source>
        <dbReference type="ARBA" id="ARBA00022553"/>
    </source>
</evidence>
<comment type="subcellular location">
    <subcellularLocation>
        <location evidence="2">Cytoplasm</location>
    </subcellularLocation>
</comment>
<comment type="pathway">
    <text evidence="3">Protein modification; protein ubiquitination.</text>
</comment>
<comment type="similarity">
    <text evidence="11">Belongs to the ZNF598/HEL2 family.</text>
</comment>
<comment type="catalytic activity">
    <reaction evidence="1">
        <text>S-ubiquitinyl-[E2 ubiquitin-conjugating enzyme]-L-cysteine + [acceptor protein]-L-lysine = [E2 ubiquitin-conjugating enzyme]-L-cysteine + N(6)-ubiquitinyl-[acceptor protein]-L-lysine.</text>
        <dbReference type="EC" id="2.3.2.27"/>
    </reaction>
</comment>
<sequence>MSSASTRASSTSSPRSPNSAKINSSSLTNRGRHRDSGKKPAENQSAAVVLPSKEDRSIRGDAHEDVCFICTEPIRFYSVAECNHRTCHVCALRLRALYKRMECTFCKHPQPRIIFTTSPSKPYEEYKEDMVPYSDDKLNISFETIEIMEETLFILRFNCPDSHCVFIATGWVDLKGHVRDMHGQLFCDLCIRHKKVFTHEHTLYSPRQLSSHLQSLRKPPTMPTRLKGRGLDPETDPAKDFDPHPMCIFCKECFYGPDEIFAHLREKHEECFVCKRMGNRDIYFQNYERLDQHFQAEHFPCMYPHCLEEKFVVFSSLLDLNAHQVRIHGETMTGKQKKDKMRVEAGFTFEDIRSGGSSTRSQPIAPRNSGNSGGLAIFTRRAVLGDTLTTGSNELGSSPGNSLLWLSLAPLNLFLRNLTQSAQFSVVSTVRSFKASECTARDMLDNIFNVFNRNLDITGTLVIRILELFESQEEKKNELLQSWNGLKIEERQQFPSLVPVASSLQAGYSGITSGRMLNIKKPTHPSSSTHQTSRRVWDRVEQAATSSVPPLSTGTAASASFPSLASVNTRHKPTQRTAWSPSSSGPSSSSANAFHPVPTSVLALNSGNNPPDAPSTSSIRQFPSLPSTLRAPTRDSASGNPSVKPILRGQRPVKNAWGVLPSAAGEAHDDPQDGPDAAGIVIAQHGNEQGGGRGKRKKGKEILFTLGALAT</sequence>
<feature type="region of interest" description="Disordered" evidence="13">
    <location>
        <begin position="515"/>
        <end position="650"/>
    </location>
</feature>
<feature type="domain" description="RING-type" evidence="14">
    <location>
        <begin position="67"/>
        <end position="107"/>
    </location>
</feature>
<feature type="region of interest" description="Disordered" evidence="13">
    <location>
        <begin position="353"/>
        <end position="373"/>
    </location>
</feature>
<dbReference type="GO" id="GO:0072344">
    <property type="term" value="P:rescue of stalled ribosome"/>
    <property type="evidence" value="ECO:0007669"/>
    <property type="project" value="InterPro"/>
</dbReference>
<evidence type="ECO:0000256" key="11">
    <source>
        <dbReference type="ARBA" id="ARBA00035113"/>
    </source>
</evidence>
<keyword evidence="5" id="KW-0963">Cytoplasm</keyword>
<dbReference type="OrthoDB" id="3838338at2759"/>
<dbReference type="InterPro" id="IPR044288">
    <property type="entry name" value="ZNF598/HEL2"/>
</dbReference>
<dbReference type="AlphaFoldDB" id="A0A9P6B7V6"/>
<dbReference type="InterPro" id="IPR013087">
    <property type="entry name" value="Znf_C2H2_type"/>
</dbReference>
<dbReference type="InterPro" id="IPR041888">
    <property type="entry name" value="RING-HC_ZNF598/HEL2"/>
</dbReference>
<accession>A0A9P6B7V6</accession>
<keyword evidence="9 12" id="KW-0863">Zinc-finger</keyword>
<dbReference type="GO" id="GO:0061630">
    <property type="term" value="F:ubiquitin protein ligase activity"/>
    <property type="evidence" value="ECO:0007669"/>
    <property type="project" value="UniProtKB-EC"/>
</dbReference>
<dbReference type="InterPro" id="IPR057634">
    <property type="entry name" value="PAH_ZNF598/HEL2"/>
</dbReference>
<evidence type="ECO:0000256" key="9">
    <source>
        <dbReference type="ARBA" id="ARBA00022771"/>
    </source>
</evidence>
<feature type="compositionally biased region" description="Low complexity" evidence="13">
    <location>
        <begin position="1"/>
        <end position="17"/>
    </location>
</feature>
<evidence type="ECO:0000256" key="2">
    <source>
        <dbReference type="ARBA" id="ARBA00004496"/>
    </source>
</evidence>
<dbReference type="GO" id="GO:0005737">
    <property type="term" value="C:cytoplasm"/>
    <property type="evidence" value="ECO:0007669"/>
    <property type="project" value="UniProtKB-SubCell"/>
</dbReference>
<dbReference type="PANTHER" id="PTHR22938">
    <property type="entry name" value="ZINC FINGER PROTEIN 598"/>
    <property type="match status" value="1"/>
</dbReference>
<dbReference type="GO" id="GO:0043022">
    <property type="term" value="F:ribosome binding"/>
    <property type="evidence" value="ECO:0007669"/>
    <property type="project" value="TreeGrafter"/>
</dbReference>
<keyword evidence="6" id="KW-0597">Phosphoprotein</keyword>
<dbReference type="Pfam" id="PF23230">
    <property type="entry name" value="zf-C2H2_13"/>
    <property type="match status" value="1"/>
</dbReference>
<dbReference type="GO" id="GO:0016567">
    <property type="term" value="P:protein ubiquitination"/>
    <property type="evidence" value="ECO:0007669"/>
    <property type="project" value="TreeGrafter"/>
</dbReference>
<dbReference type="PROSITE" id="PS50089">
    <property type="entry name" value="ZF_RING_2"/>
    <property type="match status" value="1"/>
</dbReference>
<dbReference type="EC" id="2.3.2.27" evidence="4"/>
<feature type="region of interest" description="Disordered" evidence="13">
    <location>
        <begin position="663"/>
        <end position="700"/>
    </location>
</feature>
<feature type="compositionally biased region" description="Polar residues" evidence="13">
    <location>
        <begin position="602"/>
        <end position="627"/>
    </location>
</feature>
<feature type="region of interest" description="Disordered" evidence="13">
    <location>
        <begin position="1"/>
        <end position="55"/>
    </location>
</feature>
<evidence type="ECO:0000256" key="7">
    <source>
        <dbReference type="ARBA" id="ARBA00022679"/>
    </source>
</evidence>
<feature type="compositionally biased region" description="Polar residues" evidence="13">
    <location>
        <begin position="543"/>
        <end position="568"/>
    </location>
</feature>